<reference evidence="2 3" key="3">
    <citation type="journal article" date="2010" name="BMC Genomics">
        <title>Transcriptome sequencing and comparative analysis of cucumber flowers with different sex types.</title>
        <authorList>
            <person name="Guo S."/>
            <person name="Zheng Y."/>
            <person name="Joung J.G."/>
            <person name="Liu S."/>
            <person name="Zhang Z."/>
            <person name="Crasta O.R."/>
            <person name="Sobral B.W."/>
            <person name="Xu Y."/>
            <person name="Huang S."/>
            <person name="Fei Z."/>
        </authorList>
    </citation>
    <scope>NUCLEOTIDE SEQUENCE [LARGE SCALE GENOMIC DNA]</scope>
    <source>
        <strain evidence="3">cv. 9930</strain>
    </source>
</reference>
<reference evidence="2 3" key="2">
    <citation type="journal article" date="2009" name="PLoS ONE">
        <title>An integrated genetic and cytogenetic map of the cucumber genome.</title>
        <authorList>
            <person name="Ren Y."/>
            <person name="Zhang Z."/>
            <person name="Liu J."/>
            <person name="Staub J.E."/>
            <person name="Han Y."/>
            <person name="Cheng Z."/>
            <person name="Li X."/>
            <person name="Lu J."/>
            <person name="Miao H."/>
            <person name="Kang H."/>
            <person name="Xie B."/>
            <person name="Gu X."/>
            <person name="Wang X."/>
            <person name="Du Y."/>
            <person name="Jin W."/>
            <person name="Huang S."/>
        </authorList>
    </citation>
    <scope>NUCLEOTIDE SEQUENCE [LARGE SCALE GENOMIC DNA]</scope>
    <source>
        <strain evidence="3">cv. 9930</strain>
    </source>
</reference>
<sequence length="83" mass="9032">MEASNASTNPRAADGRTYVTAEDDPVATTIGRDSADTERTFNCRWITKLSTNTTKSCCVHAQACDKRHGDDRGPREVVKSTGQ</sequence>
<evidence type="ECO:0000313" key="3">
    <source>
        <dbReference type="Proteomes" id="UP000029981"/>
    </source>
</evidence>
<protein>
    <submittedName>
        <fullName evidence="2">Uncharacterized protein</fullName>
    </submittedName>
</protein>
<dbReference type="AlphaFoldDB" id="A0A0A0KZF3"/>
<keyword evidence="3" id="KW-1185">Reference proteome</keyword>
<feature type="compositionally biased region" description="Polar residues" evidence="1">
    <location>
        <begin position="1"/>
        <end position="10"/>
    </location>
</feature>
<reference evidence="2 3" key="4">
    <citation type="journal article" date="2011" name="BMC Genomics">
        <title>RNA-Seq improves annotation of protein-coding genes in the cucumber genome.</title>
        <authorList>
            <person name="Li Z."/>
            <person name="Zhang Z."/>
            <person name="Yan P."/>
            <person name="Huang S."/>
            <person name="Fei Z."/>
            <person name="Lin K."/>
        </authorList>
    </citation>
    <scope>NUCLEOTIDE SEQUENCE [LARGE SCALE GENOMIC DNA]</scope>
    <source>
        <strain evidence="3">cv. 9930</strain>
    </source>
</reference>
<dbReference type="EMBL" id="CM002925">
    <property type="protein sequence ID" value="KGN53762.1"/>
    <property type="molecule type" value="Genomic_DNA"/>
</dbReference>
<dbReference type="Proteomes" id="UP000029981">
    <property type="component" value="Chromosome 4"/>
</dbReference>
<name>A0A0A0KZF3_CUCSA</name>
<proteinExistence type="predicted"/>
<evidence type="ECO:0000313" key="2">
    <source>
        <dbReference type="EMBL" id="KGN53762.1"/>
    </source>
</evidence>
<organism evidence="2 3">
    <name type="scientific">Cucumis sativus</name>
    <name type="common">Cucumber</name>
    <dbReference type="NCBI Taxonomy" id="3659"/>
    <lineage>
        <taxon>Eukaryota</taxon>
        <taxon>Viridiplantae</taxon>
        <taxon>Streptophyta</taxon>
        <taxon>Embryophyta</taxon>
        <taxon>Tracheophyta</taxon>
        <taxon>Spermatophyta</taxon>
        <taxon>Magnoliopsida</taxon>
        <taxon>eudicotyledons</taxon>
        <taxon>Gunneridae</taxon>
        <taxon>Pentapetalae</taxon>
        <taxon>rosids</taxon>
        <taxon>fabids</taxon>
        <taxon>Cucurbitales</taxon>
        <taxon>Cucurbitaceae</taxon>
        <taxon>Benincaseae</taxon>
        <taxon>Cucumis</taxon>
    </lineage>
</organism>
<dbReference type="Gramene" id="KGN53762">
    <property type="protein sequence ID" value="KGN53762"/>
    <property type="gene ID" value="Csa_4G123350"/>
</dbReference>
<evidence type="ECO:0000256" key="1">
    <source>
        <dbReference type="SAM" id="MobiDB-lite"/>
    </source>
</evidence>
<feature type="region of interest" description="Disordered" evidence="1">
    <location>
        <begin position="1"/>
        <end position="20"/>
    </location>
</feature>
<accession>A0A0A0KZF3</accession>
<reference evidence="2 3" key="1">
    <citation type="journal article" date="2009" name="Nat. Genet.">
        <title>The genome of the cucumber, Cucumis sativus L.</title>
        <authorList>
            <person name="Huang S."/>
            <person name="Li R."/>
            <person name="Zhang Z."/>
            <person name="Li L."/>
            <person name="Gu X."/>
            <person name="Fan W."/>
            <person name="Lucas W.J."/>
            <person name="Wang X."/>
            <person name="Xie B."/>
            <person name="Ni P."/>
            <person name="Ren Y."/>
            <person name="Zhu H."/>
            <person name="Li J."/>
            <person name="Lin K."/>
            <person name="Jin W."/>
            <person name="Fei Z."/>
            <person name="Li G."/>
            <person name="Staub J."/>
            <person name="Kilian A."/>
            <person name="van der Vossen E.A."/>
            <person name="Wu Y."/>
            <person name="Guo J."/>
            <person name="He J."/>
            <person name="Jia Z."/>
            <person name="Ren Y."/>
            <person name="Tian G."/>
            <person name="Lu Y."/>
            <person name="Ruan J."/>
            <person name="Qian W."/>
            <person name="Wang M."/>
            <person name="Huang Q."/>
            <person name="Li B."/>
            <person name="Xuan Z."/>
            <person name="Cao J."/>
            <person name="Asan"/>
            <person name="Wu Z."/>
            <person name="Zhang J."/>
            <person name="Cai Q."/>
            <person name="Bai Y."/>
            <person name="Zhao B."/>
            <person name="Han Y."/>
            <person name="Li Y."/>
            <person name="Li X."/>
            <person name="Wang S."/>
            <person name="Shi Q."/>
            <person name="Liu S."/>
            <person name="Cho W.K."/>
            <person name="Kim J.Y."/>
            <person name="Xu Y."/>
            <person name="Heller-Uszynska K."/>
            <person name="Miao H."/>
            <person name="Cheng Z."/>
            <person name="Zhang S."/>
            <person name="Wu J."/>
            <person name="Yang Y."/>
            <person name="Kang H."/>
            <person name="Li M."/>
            <person name="Liang H."/>
            <person name="Ren X."/>
            <person name="Shi Z."/>
            <person name="Wen M."/>
            <person name="Jian M."/>
            <person name="Yang H."/>
            <person name="Zhang G."/>
            <person name="Yang Z."/>
            <person name="Chen R."/>
            <person name="Liu S."/>
            <person name="Li J."/>
            <person name="Ma L."/>
            <person name="Liu H."/>
            <person name="Zhou Y."/>
            <person name="Zhao J."/>
            <person name="Fang X."/>
            <person name="Li G."/>
            <person name="Fang L."/>
            <person name="Li Y."/>
            <person name="Liu D."/>
            <person name="Zheng H."/>
            <person name="Zhang Y."/>
            <person name="Qin N."/>
            <person name="Li Z."/>
            <person name="Yang G."/>
            <person name="Yang S."/>
            <person name="Bolund L."/>
            <person name="Kristiansen K."/>
            <person name="Zheng H."/>
            <person name="Li S."/>
            <person name="Zhang X."/>
            <person name="Yang H."/>
            <person name="Wang J."/>
            <person name="Sun R."/>
            <person name="Zhang B."/>
            <person name="Jiang S."/>
            <person name="Wang J."/>
            <person name="Du Y."/>
            <person name="Li S."/>
        </authorList>
    </citation>
    <scope>NUCLEOTIDE SEQUENCE [LARGE SCALE GENOMIC DNA]</scope>
    <source>
        <strain evidence="3">cv. 9930</strain>
    </source>
</reference>
<gene>
    <name evidence="2" type="ORF">Csa_4G123350</name>
</gene>